<dbReference type="Proteomes" id="UP000050741">
    <property type="component" value="Unassembled WGS sequence"/>
</dbReference>
<keyword evidence="1" id="KW-0732">Signal</keyword>
<dbReference type="AlphaFoldDB" id="A0A183CJU7"/>
<feature type="chain" id="PRO_5008147702" evidence="1">
    <location>
        <begin position="26"/>
        <end position="159"/>
    </location>
</feature>
<evidence type="ECO:0000256" key="1">
    <source>
        <dbReference type="SAM" id="SignalP"/>
    </source>
</evidence>
<evidence type="ECO:0000313" key="2">
    <source>
        <dbReference type="Proteomes" id="UP000050741"/>
    </source>
</evidence>
<sequence>MLLSLRIHHFSWGILLLIGFSSISALPKPVEVPVQIPYCPVYSRVIRRPDGEARKCLPHQLNLCLNALDDQSLIDARGVCCYHNQVDYFCCMDIPTRLCESADSIRTKRFVKGPSYRNVTVVIHNNFPQSPFPVRSFHFRKGLTTEIENLSAARTLKKN</sequence>
<evidence type="ECO:0000313" key="3">
    <source>
        <dbReference type="WBParaSite" id="GPLIN_001315300"/>
    </source>
</evidence>
<accession>A0A183CJU7</accession>
<name>A0A183CJU7_GLOPA</name>
<reference evidence="3" key="2">
    <citation type="submission" date="2016-06" db="UniProtKB">
        <authorList>
            <consortium name="WormBaseParasite"/>
        </authorList>
    </citation>
    <scope>IDENTIFICATION</scope>
</reference>
<reference evidence="2" key="1">
    <citation type="submission" date="2014-05" db="EMBL/GenBank/DDBJ databases">
        <title>The genome and life-stage specific transcriptomes of Globodera pallida elucidate key aspects of plant parasitism by a cyst nematode.</title>
        <authorList>
            <person name="Cotton J.A."/>
            <person name="Lilley C.J."/>
            <person name="Jones L.M."/>
            <person name="Kikuchi T."/>
            <person name="Reid A.J."/>
            <person name="Thorpe P."/>
            <person name="Tsai I.J."/>
            <person name="Beasley H."/>
            <person name="Blok V."/>
            <person name="Cock P.J.A."/>
            <person name="Van den Akker S.E."/>
            <person name="Holroyd N."/>
            <person name="Hunt M."/>
            <person name="Mantelin S."/>
            <person name="Naghra H."/>
            <person name="Pain A."/>
            <person name="Palomares-Rius J.E."/>
            <person name="Zarowiecki M."/>
            <person name="Berriman M."/>
            <person name="Jones J.T."/>
            <person name="Urwin P.E."/>
        </authorList>
    </citation>
    <scope>NUCLEOTIDE SEQUENCE [LARGE SCALE GENOMIC DNA]</scope>
    <source>
        <strain evidence="2">Lindley</strain>
    </source>
</reference>
<protein>
    <submittedName>
        <fullName evidence="3">DB domain-containing protein</fullName>
    </submittedName>
</protein>
<feature type="signal peptide" evidence="1">
    <location>
        <begin position="1"/>
        <end position="25"/>
    </location>
</feature>
<proteinExistence type="predicted"/>
<organism evidence="2 3">
    <name type="scientific">Globodera pallida</name>
    <name type="common">Potato cyst nematode worm</name>
    <name type="synonym">Heterodera pallida</name>
    <dbReference type="NCBI Taxonomy" id="36090"/>
    <lineage>
        <taxon>Eukaryota</taxon>
        <taxon>Metazoa</taxon>
        <taxon>Ecdysozoa</taxon>
        <taxon>Nematoda</taxon>
        <taxon>Chromadorea</taxon>
        <taxon>Rhabditida</taxon>
        <taxon>Tylenchina</taxon>
        <taxon>Tylenchomorpha</taxon>
        <taxon>Tylenchoidea</taxon>
        <taxon>Heteroderidae</taxon>
        <taxon>Heteroderinae</taxon>
        <taxon>Globodera</taxon>
    </lineage>
</organism>
<dbReference type="WBParaSite" id="GPLIN_001315300">
    <property type="protein sequence ID" value="GPLIN_001315300"/>
    <property type="gene ID" value="GPLIN_001315300"/>
</dbReference>
<keyword evidence="2" id="KW-1185">Reference proteome</keyword>